<dbReference type="InterPro" id="IPR023149">
    <property type="entry name" value="Trans_acon_MeTrfase_C"/>
</dbReference>
<dbReference type="Pfam" id="PF13649">
    <property type="entry name" value="Methyltransf_25"/>
    <property type="match status" value="1"/>
</dbReference>
<dbReference type="Proteomes" id="UP000198224">
    <property type="component" value="Chromosome I"/>
</dbReference>
<dbReference type="SUPFAM" id="SSF53335">
    <property type="entry name" value="S-adenosyl-L-methionine-dependent methyltransferases"/>
    <property type="match status" value="1"/>
</dbReference>
<dbReference type="EMBL" id="LT607409">
    <property type="protein sequence ID" value="SCF25100.1"/>
    <property type="molecule type" value="Genomic_DNA"/>
</dbReference>
<dbReference type="CDD" id="cd02440">
    <property type="entry name" value="AdoMet_MTases"/>
    <property type="match status" value="1"/>
</dbReference>
<reference evidence="5" key="1">
    <citation type="submission" date="2016-06" db="EMBL/GenBank/DDBJ databases">
        <authorList>
            <person name="Varghese N."/>
            <person name="Submissions Spin"/>
        </authorList>
    </citation>
    <scope>NUCLEOTIDE SEQUENCE [LARGE SCALE GENOMIC DNA]</scope>
    <source>
        <strain evidence="5">DSM 45160</strain>
    </source>
</reference>
<dbReference type="GO" id="GO:0030798">
    <property type="term" value="F:trans-aconitate 2-methyltransferase activity"/>
    <property type="evidence" value="ECO:0007669"/>
    <property type="project" value="InterPro"/>
</dbReference>
<keyword evidence="1 4" id="KW-0489">Methyltransferase</keyword>
<gene>
    <name evidence="4" type="ORF">GA0070612_5377</name>
</gene>
<organism evidence="4 5">
    <name type="scientific">Micromonospora chokoriensis</name>
    <dbReference type="NCBI Taxonomy" id="356851"/>
    <lineage>
        <taxon>Bacteria</taxon>
        <taxon>Bacillati</taxon>
        <taxon>Actinomycetota</taxon>
        <taxon>Actinomycetes</taxon>
        <taxon>Micromonosporales</taxon>
        <taxon>Micromonosporaceae</taxon>
        <taxon>Micromonospora</taxon>
    </lineage>
</organism>
<proteinExistence type="predicted"/>
<evidence type="ECO:0000256" key="2">
    <source>
        <dbReference type="ARBA" id="ARBA00022679"/>
    </source>
</evidence>
<dbReference type="PANTHER" id="PTHR43861:SF1">
    <property type="entry name" value="TRANS-ACONITATE 2-METHYLTRANSFERASE"/>
    <property type="match status" value="1"/>
</dbReference>
<dbReference type="NCBIfam" id="NF010703">
    <property type="entry name" value="PRK14103.1"/>
    <property type="match status" value="1"/>
</dbReference>
<evidence type="ECO:0000256" key="1">
    <source>
        <dbReference type="ARBA" id="ARBA00022603"/>
    </source>
</evidence>
<dbReference type="InterPro" id="IPR041698">
    <property type="entry name" value="Methyltransf_25"/>
</dbReference>
<keyword evidence="5" id="KW-1185">Reference proteome</keyword>
<keyword evidence="2 4" id="KW-0808">Transferase</keyword>
<feature type="domain" description="Methyltransferase" evidence="3">
    <location>
        <begin position="33"/>
        <end position="116"/>
    </location>
</feature>
<dbReference type="PANTHER" id="PTHR43861">
    <property type="entry name" value="TRANS-ACONITATE 2-METHYLTRANSFERASE-RELATED"/>
    <property type="match status" value="1"/>
</dbReference>
<dbReference type="GO" id="GO:0032259">
    <property type="term" value="P:methylation"/>
    <property type="evidence" value="ECO:0007669"/>
    <property type="project" value="UniProtKB-KW"/>
</dbReference>
<accession>A0A1C4YWN3</accession>
<evidence type="ECO:0000313" key="5">
    <source>
        <dbReference type="Proteomes" id="UP000198224"/>
    </source>
</evidence>
<protein>
    <submittedName>
        <fullName evidence="4">Trans-aconitate 2-methyltransferase</fullName>
    </submittedName>
</protein>
<evidence type="ECO:0000259" key="3">
    <source>
        <dbReference type="Pfam" id="PF13649"/>
    </source>
</evidence>
<sequence>MWDPTAYLRYGDERSRPFHDLVARIPAARPRVVVDLGCGPGQLTATLAERWPTSRVLGLDSAPEMIDRATALGAPVDFAVADLRDWRPTGDEDVVVSNAALQWVPGHQELLRRWAAELPAGAWLAMQVPGNFDAPSHRALREVADRPAWRGSVAPLLRADPVDDPADYAALLTTAGCAVDAWETTYVHLLPARPAAEHPVLTWMEGTALRPVRAALDAAGWSAFRTELGVRLTAAYPVRQGQVYFPFRRVFVVAHTGDQALVADTGDHAQENP</sequence>
<evidence type="ECO:0000313" key="4">
    <source>
        <dbReference type="EMBL" id="SCF25100.1"/>
    </source>
</evidence>
<dbReference type="Gene3D" id="1.10.150.290">
    <property type="entry name" value="S-adenosyl-L-methionine-dependent methyltransferases"/>
    <property type="match status" value="1"/>
</dbReference>
<name>A0A1C4YWN3_9ACTN</name>
<dbReference type="Gene3D" id="3.40.50.150">
    <property type="entry name" value="Vaccinia Virus protein VP39"/>
    <property type="match status" value="1"/>
</dbReference>
<dbReference type="RefSeq" id="WP_088990409.1">
    <property type="nucleotide sequence ID" value="NZ_LT607409.1"/>
</dbReference>
<dbReference type="AlphaFoldDB" id="A0A1C4YWN3"/>
<dbReference type="InterPro" id="IPR029063">
    <property type="entry name" value="SAM-dependent_MTases_sf"/>
</dbReference>